<dbReference type="AlphaFoldDB" id="H0UP28"/>
<dbReference type="OrthoDB" id="9911712at2"/>
<feature type="compositionally biased region" description="Basic and acidic residues" evidence="1">
    <location>
        <begin position="33"/>
        <end position="69"/>
    </location>
</feature>
<gene>
    <name evidence="2" type="ORF">TheveDRAFT_1413</name>
</gene>
<dbReference type="EMBL" id="CM001377">
    <property type="protein sequence ID" value="EHM10531.1"/>
    <property type="molecule type" value="Genomic_DNA"/>
</dbReference>
<sequence>MDRKVDPVTGVNSVEPIRPKRNPKGAPGRLKRRWEDLLEEEERKGSYDHRPWDHKGEEDPKPRPGEGDVHAAAQANIGQDPQEVLKRVKERPLPFLEAHRPKDPKGKVLNSIG</sequence>
<feature type="region of interest" description="Disordered" evidence="1">
    <location>
        <begin position="1"/>
        <end position="113"/>
    </location>
</feature>
<protein>
    <submittedName>
        <fullName evidence="2">Uncharacterized protein</fullName>
    </submittedName>
</protein>
<dbReference type="STRING" id="926567.TheveDRAFT_1413"/>
<evidence type="ECO:0000313" key="3">
    <source>
        <dbReference type="Proteomes" id="UP000005730"/>
    </source>
</evidence>
<proteinExistence type="predicted"/>
<accession>H0UP28</accession>
<evidence type="ECO:0000313" key="2">
    <source>
        <dbReference type="EMBL" id="EHM10531.1"/>
    </source>
</evidence>
<organism evidence="2 3">
    <name type="scientific">Thermanaerovibrio velox DSM 12556</name>
    <dbReference type="NCBI Taxonomy" id="926567"/>
    <lineage>
        <taxon>Bacteria</taxon>
        <taxon>Thermotogati</taxon>
        <taxon>Synergistota</taxon>
        <taxon>Synergistia</taxon>
        <taxon>Synergistales</taxon>
        <taxon>Synergistaceae</taxon>
        <taxon>Thermanaerovibrio</taxon>
    </lineage>
</organism>
<dbReference type="Proteomes" id="UP000005730">
    <property type="component" value="Chromosome"/>
</dbReference>
<reference evidence="2 3" key="1">
    <citation type="submission" date="2011-10" db="EMBL/GenBank/DDBJ databases">
        <title>The Noncontiguous Finished genome of Thermanaerovibrio velox DSM 12556.</title>
        <authorList>
            <consortium name="US DOE Joint Genome Institute (JGI-PGF)"/>
            <person name="Lucas S."/>
            <person name="Copeland A."/>
            <person name="Lapidus A."/>
            <person name="Glavina del Rio T."/>
            <person name="Dalin E."/>
            <person name="Tice H."/>
            <person name="Bruce D."/>
            <person name="Goodwin L."/>
            <person name="Pitluck S."/>
            <person name="Peters L."/>
            <person name="Mikhailova N."/>
            <person name="Teshima H."/>
            <person name="Kyrpides N."/>
            <person name="Mavromatis K."/>
            <person name="Ivanova N."/>
            <person name="Markowitz V."/>
            <person name="Cheng J.-F."/>
            <person name="Hugenholtz P."/>
            <person name="Woyke T."/>
            <person name="Wu D."/>
            <person name="Spring S."/>
            <person name="Brambilla E.-M."/>
            <person name="Klenk H.-P."/>
            <person name="Eisen J.A."/>
        </authorList>
    </citation>
    <scope>NUCLEOTIDE SEQUENCE [LARGE SCALE GENOMIC DNA]</scope>
    <source>
        <strain evidence="2 3">DSM 12556</strain>
    </source>
</reference>
<name>H0UP28_9BACT</name>
<dbReference type="HOGENOM" id="CLU_2290344_0_0_0"/>
<keyword evidence="3" id="KW-1185">Reference proteome</keyword>
<dbReference type="RefSeq" id="WP_006584025.1">
    <property type="nucleotide sequence ID" value="NZ_CM001377.1"/>
</dbReference>
<evidence type="ECO:0000256" key="1">
    <source>
        <dbReference type="SAM" id="MobiDB-lite"/>
    </source>
</evidence>
<feature type="compositionally biased region" description="Basic and acidic residues" evidence="1">
    <location>
        <begin position="83"/>
        <end position="106"/>
    </location>
</feature>